<dbReference type="InterPro" id="IPR042183">
    <property type="entry name" value="MmgE/PrpD_sf_1"/>
</dbReference>
<dbReference type="InterPro" id="IPR036148">
    <property type="entry name" value="MmgE/PrpD_sf"/>
</dbReference>
<dbReference type="Pfam" id="PF03972">
    <property type="entry name" value="MmgE_PrpD_N"/>
    <property type="match status" value="1"/>
</dbReference>
<dbReference type="Gene3D" id="3.30.1330.120">
    <property type="entry name" value="2-methylcitrate dehydratase PrpD"/>
    <property type="match status" value="1"/>
</dbReference>
<reference evidence="4 5" key="1">
    <citation type="submission" date="2015-12" db="EMBL/GenBank/DDBJ databases">
        <authorList>
            <person name="Shamseldin A."/>
            <person name="Moawad H."/>
            <person name="Abd El-Rahim W.M."/>
            <person name="Sadowsky M.J."/>
        </authorList>
    </citation>
    <scope>NUCLEOTIDE SEQUENCE [LARGE SCALE GENOMIC DNA]</scope>
    <source>
        <strain evidence="4 5">ZGT118</strain>
    </source>
</reference>
<evidence type="ECO:0000313" key="5">
    <source>
        <dbReference type="Proteomes" id="UP000053791"/>
    </source>
</evidence>
<dbReference type="InterPro" id="IPR045337">
    <property type="entry name" value="MmgE_PrpD_C"/>
</dbReference>
<dbReference type="STRING" id="1685379.AVO45_11910"/>
<organism evidence="4 5">
    <name type="scientific">Ruegeria marisrubri</name>
    <dbReference type="NCBI Taxonomy" id="1685379"/>
    <lineage>
        <taxon>Bacteria</taxon>
        <taxon>Pseudomonadati</taxon>
        <taxon>Pseudomonadota</taxon>
        <taxon>Alphaproteobacteria</taxon>
        <taxon>Rhodobacterales</taxon>
        <taxon>Roseobacteraceae</taxon>
        <taxon>Ruegeria</taxon>
    </lineage>
</organism>
<dbReference type="SUPFAM" id="SSF103378">
    <property type="entry name" value="2-methylcitrate dehydratase PrpD"/>
    <property type="match status" value="1"/>
</dbReference>
<dbReference type="PANTHER" id="PTHR16943">
    <property type="entry name" value="2-METHYLCITRATE DEHYDRATASE-RELATED"/>
    <property type="match status" value="1"/>
</dbReference>
<evidence type="ECO:0000313" key="4">
    <source>
        <dbReference type="EMBL" id="KUJ76488.1"/>
    </source>
</evidence>
<evidence type="ECO:0000259" key="2">
    <source>
        <dbReference type="Pfam" id="PF03972"/>
    </source>
</evidence>
<keyword evidence="5" id="KW-1185">Reference proteome</keyword>
<evidence type="ECO:0000259" key="3">
    <source>
        <dbReference type="Pfam" id="PF19305"/>
    </source>
</evidence>
<feature type="domain" description="MmgE/PrpD C-terminal" evidence="3">
    <location>
        <begin position="262"/>
        <end position="427"/>
    </location>
</feature>
<protein>
    <submittedName>
        <fullName evidence="4">2-methylcitrate dehydratase</fullName>
    </submittedName>
</protein>
<dbReference type="RefSeq" id="WP_068348375.1">
    <property type="nucleotide sequence ID" value="NZ_LQBQ01000035.1"/>
</dbReference>
<dbReference type="Gene3D" id="1.10.4100.10">
    <property type="entry name" value="2-methylcitrate dehydratase PrpD"/>
    <property type="match status" value="1"/>
</dbReference>
<proteinExistence type="inferred from homology"/>
<feature type="domain" description="MmgE/PrpD N-terminal" evidence="2">
    <location>
        <begin position="7"/>
        <end position="237"/>
    </location>
</feature>
<name>A0A0X3TL71_9RHOB</name>
<dbReference type="GO" id="GO:0016829">
    <property type="term" value="F:lyase activity"/>
    <property type="evidence" value="ECO:0007669"/>
    <property type="project" value="InterPro"/>
</dbReference>
<dbReference type="InterPro" id="IPR042188">
    <property type="entry name" value="MmgE/PrpD_sf_2"/>
</dbReference>
<dbReference type="OrthoDB" id="9795089at2"/>
<sequence length="456" mass="48451">MTDTFHRVADFALNRGPEDMPASARDAAALMVLDTMGILIASAPMEAGVIARDTAALLYASTDPRFSARMLFDGRQVSLAGAAYAAATQTDNLDGHDGYNPTKGHIGVVVVPALAVLAQHCPDLTGPEALAAVIVGYEIAGRAGIALHATVSDYHTSGAWNALGVAAMAARLRGHSPDQLRQALGIAEYHGPRSQMMREIANPTMLHDGSGWGVMVGMSAAVLAERGFTGAPAITIEEDRAAPFWQDLGRFWQMEHQYVKPYPICRWAHAAIDATRALMQAHDLTHRQIRHLQVNSFHEAACLYPGIPATTSQAQYSLAFAVAVQAVHGRIGVEHISGGGLSDPTVAGFLQRIAISESPRHSARFPDGRWADVQITTTDGRVLDSGDTHARGGPEAPMSRQDVIGKYLDFAAPAIGEARAAAIRDAILGLTDPDSRFSDLAGLLYDPAKSRDAVSG</sequence>
<gene>
    <name evidence="4" type="ORF">AVO45_11910</name>
</gene>
<dbReference type="InterPro" id="IPR005656">
    <property type="entry name" value="MmgE_PrpD"/>
</dbReference>
<comment type="similarity">
    <text evidence="1">Belongs to the PrpD family.</text>
</comment>
<dbReference type="Pfam" id="PF19305">
    <property type="entry name" value="MmgE_PrpD_C"/>
    <property type="match status" value="1"/>
</dbReference>
<dbReference type="AlphaFoldDB" id="A0A0X3TL71"/>
<dbReference type="InterPro" id="IPR045336">
    <property type="entry name" value="MmgE_PrpD_N"/>
</dbReference>
<dbReference type="Proteomes" id="UP000053791">
    <property type="component" value="Unassembled WGS sequence"/>
</dbReference>
<accession>A0A0X3TL71</accession>
<comment type="caution">
    <text evidence="4">The sequence shown here is derived from an EMBL/GenBank/DDBJ whole genome shotgun (WGS) entry which is preliminary data.</text>
</comment>
<dbReference type="EMBL" id="LQBQ01000035">
    <property type="protein sequence ID" value="KUJ76488.1"/>
    <property type="molecule type" value="Genomic_DNA"/>
</dbReference>
<evidence type="ECO:0000256" key="1">
    <source>
        <dbReference type="ARBA" id="ARBA00006174"/>
    </source>
</evidence>
<dbReference type="PANTHER" id="PTHR16943:SF8">
    <property type="entry name" value="2-METHYLCITRATE DEHYDRATASE"/>
    <property type="match status" value="1"/>
</dbReference>